<evidence type="ECO:0000256" key="2">
    <source>
        <dbReference type="ARBA" id="ARBA00023002"/>
    </source>
</evidence>
<evidence type="ECO:0000256" key="1">
    <source>
        <dbReference type="ARBA" id="ARBA00005854"/>
    </source>
</evidence>
<dbReference type="NCBIfam" id="NF006263">
    <property type="entry name" value="PRK08410.1"/>
    <property type="match status" value="1"/>
</dbReference>
<protein>
    <submittedName>
        <fullName evidence="7">D-2-hydroxyacid dehydrogenase</fullName>
    </submittedName>
</protein>
<dbReference type="SUPFAM" id="SSF52283">
    <property type="entry name" value="Formate/glycerate dehydrogenase catalytic domain-like"/>
    <property type="match status" value="1"/>
</dbReference>
<dbReference type="CDD" id="cd12162">
    <property type="entry name" value="2-Hacid_dh_4"/>
    <property type="match status" value="1"/>
</dbReference>
<evidence type="ECO:0000256" key="3">
    <source>
        <dbReference type="ARBA" id="ARBA00023027"/>
    </source>
</evidence>
<dbReference type="InterPro" id="IPR006140">
    <property type="entry name" value="D-isomer_DH_NAD-bd"/>
</dbReference>
<dbReference type="InterPro" id="IPR050418">
    <property type="entry name" value="D-iso_2-hydroxyacid_DH_PdxB"/>
</dbReference>
<dbReference type="PANTHER" id="PTHR43761:SF1">
    <property type="entry name" value="D-ISOMER SPECIFIC 2-HYDROXYACID DEHYDROGENASE CATALYTIC DOMAIN-CONTAINING PROTEIN-RELATED"/>
    <property type="match status" value="1"/>
</dbReference>
<comment type="similarity">
    <text evidence="1 4">Belongs to the D-isomer specific 2-hydroxyacid dehydrogenase family.</text>
</comment>
<evidence type="ECO:0000313" key="8">
    <source>
        <dbReference type="Proteomes" id="UP000886889"/>
    </source>
</evidence>
<dbReference type="GO" id="GO:0051287">
    <property type="term" value="F:NAD binding"/>
    <property type="evidence" value="ECO:0007669"/>
    <property type="project" value="InterPro"/>
</dbReference>
<sequence length="318" mass="35814">MKLVFLETDSLGDDMDLGSFARYGQLEQYHFSTLQETKERVREADVVFSNKIMMDEETLALAENLKYIGITATGTNNVDLAYAEKRGIAVTNVAGYSTDVVAQHTFALALYLLEKLRYFDDYVKSGAYSRSRLFCHYGEKFRELAGKTWGIIGLGAIGSRVAQIAEAFGCRVIYYSTTGKHTSSRYERVDWETLLRTSDVVSVHAPLTPQTEGIMNYEAFRRMKPSALFINVGRGPIVKEEDLARALKEELIAGAGLDVMTKEPLPADSPLLDIQDSRKLLITPHIAWASVEARRRLIQELALNLEAWMRGEKRNRIV</sequence>
<evidence type="ECO:0000259" key="5">
    <source>
        <dbReference type="Pfam" id="PF00389"/>
    </source>
</evidence>
<dbReference type="AlphaFoldDB" id="A0A9D1P087"/>
<keyword evidence="2 4" id="KW-0560">Oxidoreductase</keyword>
<evidence type="ECO:0000259" key="6">
    <source>
        <dbReference type="Pfam" id="PF02826"/>
    </source>
</evidence>
<accession>A0A9D1P087</accession>
<dbReference type="InterPro" id="IPR006139">
    <property type="entry name" value="D-isomer_2_OHA_DH_cat_dom"/>
</dbReference>
<keyword evidence="3" id="KW-0520">NAD</keyword>
<dbReference type="Pfam" id="PF00389">
    <property type="entry name" value="2-Hacid_dh"/>
    <property type="match status" value="1"/>
</dbReference>
<organism evidence="7 8">
    <name type="scientific">Candidatus Merdiplasma excrementigallinarum</name>
    <dbReference type="NCBI Taxonomy" id="2840864"/>
    <lineage>
        <taxon>Bacteria</taxon>
        <taxon>Bacillati</taxon>
        <taxon>Bacillota</taxon>
        <taxon>Clostridia</taxon>
        <taxon>Lachnospirales</taxon>
        <taxon>Lachnospiraceae</taxon>
        <taxon>Lachnospiraceae incertae sedis</taxon>
        <taxon>Candidatus Merdiplasma</taxon>
    </lineage>
</organism>
<feature type="domain" description="D-isomer specific 2-hydroxyacid dehydrogenase catalytic" evidence="5">
    <location>
        <begin position="13"/>
        <end position="316"/>
    </location>
</feature>
<proteinExistence type="inferred from homology"/>
<dbReference type="SUPFAM" id="SSF51735">
    <property type="entry name" value="NAD(P)-binding Rossmann-fold domains"/>
    <property type="match status" value="1"/>
</dbReference>
<dbReference type="PANTHER" id="PTHR43761">
    <property type="entry name" value="D-ISOMER SPECIFIC 2-HYDROXYACID DEHYDROGENASE FAMILY PROTEIN (AFU_ORTHOLOGUE AFUA_1G13630)"/>
    <property type="match status" value="1"/>
</dbReference>
<reference evidence="7" key="1">
    <citation type="submission" date="2020-10" db="EMBL/GenBank/DDBJ databases">
        <authorList>
            <person name="Gilroy R."/>
        </authorList>
    </citation>
    <scope>NUCLEOTIDE SEQUENCE</scope>
    <source>
        <strain evidence="7">ChiBcec6-7307</strain>
    </source>
</reference>
<evidence type="ECO:0000313" key="7">
    <source>
        <dbReference type="EMBL" id="HIV23183.1"/>
    </source>
</evidence>
<dbReference type="Gene3D" id="3.40.50.720">
    <property type="entry name" value="NAD(P)-binding Rossmann-like Domain"/>
    <property type="match status" value="2"/>
</dbReference>
<feature type="domain" description="D-isomer specific 2-hydroxyacid dehydrogenase NAD-binding" evidence="6">
    <location>
        <begin position="106"/>
        <end position="287"/>
    </location>
</feature>
<gene>
    <name evidence="7" type="ORF">IAC80_04505</name>
</gene>
<dbReference type="EMBL" id="DVOS01000040">
    <property type="protein sequence ID" value="HIV23183.1"/>
    <property type="molecule type" value="Genomic_DNA"/>
</dbReference>
<comment type="caution">
    <text evidence="7">The sequence shown here is derived from an EMBL/GenBank/DDBJ whole genome shotgun (WGS) entry which is preliminary data.</text>
</comment>
<dbReference type="InterPro" id="IPR036291">
    <property type="entry name" value="NAD(P)-bd_dom_sf"/>
</dbReference>
<reference evidence="7" key="2">
    <citation type="journal article" date="2021" name="PeerJ">
        <title>Extensive microbial diversity within the chicken gut microbiome revealed by metagenomics and culture.</title>
        <authorList>
            <person name="Gilroy R."/>
            <person name="Ravi A."/>
            <person name="Getino M."/>
            <person name="Pursley I."/>
            <person name="Horton D.L."/>
            <person name="Alikhan N.F."/>
            <person name="Baker D."/>
            <person name="Gharbi K."/>
            <person name="Hall N."/>
            <person name="Watson M."/>
            <person name="Adriaenssens E.M."/>
            <person name="Foster-Nyarko E."/>
            <person name="Jarju S."/>
            <person name="Secka A."/>
            <person name="Antonio M."/>
            <person name="Oren A."/>
            <person name="Chaudhuri R.R."/>
            <person name="La Ragione R."/>
            <person name="Hildebrand F."/>
            <person name="Pallen M.J."/>
        </authorList>
    </citation>
    <scope>NUCLEOTIDE SEQUENCE</scope>
    <source>
        <strain evidence="7">ChiBcec6-7307</strain>
    </source>
</reference>
<evidence type="ECO:0000256" key="4">
    <source>
        <dbReference type="RuleBase" id="RU003719"/>
    </source>
</evidence>
<dbReference type="Pfam" id="PF02826">
    <property type="entry name" value="2-Hacid_dh_C"/>
    <property type="match status" value="1"/>
</dbReference>
<dbReference type="Proteomes" id="UP000886889">
    <property type="component" value="Unassembled WGS sequence"/>
</dbReference>
<dbReference type="GO" id="GO:0016616">
    <property type="term" value="F:oxidoreductase activity, acting on the CH-OH group of donors, NAD or NADP as acceptor"/>
    <property type="evidence" value="ECO:0007669"/>
    <property type="project" value="InterPro"/>
</dbReference>
<name>A0A9D1P087_9FIRM</name>
<dbReference type="PROSITE" id="PS00670">
    <property type="entry name" value="D_2_HYDROXYACID_DH_2"/>
    <property type="match status" value="1"/>
</dbReference>
<dbReference type="InterPro" id="IPR029753">
    <property type="entry name" value="D-isomer_DH_CS"/>
</dbReference>